<comment type="caution">
    <text evidence="2">The sequence shown here is derived from an EMBL/GenBank/DDBJ whole genome shotgun (WGS) entry which is preliminary data.</text>
</comment>
<proteinExistence type="predicted"/>
<accession>A0A9W9XWG6</accession>
<organism evidence="2 3">
    <name type="scientific">Penicillium fimorum</name>
    <dbReference type="NCBI Taxonomy" id="1882269"/>
    <lineage>
        <taxon>Eukaryota</taxon>
        <taxon>Fungi</taxon>
        <taxon>Dikarya</taxon>
        <taxon>Ascomycota</taxon>
        <taxon>Pezizomycotina</taxon>
        <taxon>Eurotiomycetes</taxon>
        <taxon>Eurotiomycetidae</taxon>
        <taxon>Eurotiales</taxon>
        <taxon>Aspergillaceae</taxon>
        <taxon>Penicillium</taxon>
    </lineage>
</organism>
<feature type="region of interest" description="Disordered" evidence="1">
    <location>
        <begin position="234"/>
        <end position="263"/>
    </location>
</feature>
<evidence type="ECO:0000313" key="3">
    <source>
        <dbReference type="Proteomes" id="UP001149954"/>
    </source>
</evidence>
<evidence type="ECO:0000256" key="1">
    <source>
        <dbReference type="SAM" id="MobiDB-lite"/>
    </source>
</evidence>
<gene>
    <name evidence="2" type="ORF">N7463_007065</name>
</gene>
<keyword evidence="3" id="KW-1185">Reference proteome</keyword>
<sequence>SRPFFSITSLATNSPSLTHSRIYPLSNSCFPHHCAELRLSCHSSPLLYQLNAPMDLVKTLNTLRSYPEHEVSQRLRVDLLFSAVHFQVMKRHMLEPYSQDLQYRPRSSYMGICTSSARAHAHGQPECCFWYGMEGMGINFLVVMRPSTVLGSTKVTPEMIALTVGLHIEQRRRKQEDHIAYALATDGGVFRFCRMTKEGKSCETQCDSGNDYEDVMLLLMSIFDDALAPPGAKMISPTGHADPDHRRGNYPSTYEPDTDKVPEDEDYYKDITRMREMAVRVGVTVYMDVLQKLPNPLSPEAEKNTLKLLVVVINKATESPFNAIGKGDYEHRVADYGRSLMTTFDAKLKKVLEEPEFEDYNDNQKVSKSAIRKAVLGEIRPVFEVLLKDVRKKRLENMFK</sequence>
<feature type="non-terminal residue" evidence="2">
    <location>
        <position position="400"/>
    </location>
</feature>
<evidence type="ECO:0000313" key="2">
    <source>
        <dbReference type="EMBL" id="KAJ5504191.1"/>
    </source>
</evidence>
<dbReference type="EMBL" id="JAPWDS010000003">
    <property type="protein sequence ID" value="KAJ5504191.1"/>
    <property type="molecule type" value="Genomic_DNA"/>
</dbReference>
<protein>
    <submittedName>
        <fullName evidence="2">Uncharacterized protein</fullName>
    </submittedName>
</protein>
<name>A0A9W9XWG6_9EURO</name>
<dbReference type="OrthoDB" id="4360578at2759"/>
<reference evidence="2" key="2">
    <citation type="journal article" date="2023" name="IMA Fungus">
        <title>Comparative genomic study of the Penicillium genus elucidates a diverse pangenome and 15 lateral gene transfer events.</title>
        <authorList>
            <person name="Petersen C."/>
            <person name="Sorensen T."/>
            <person name="Nielsen M.R."/>
            <person name="Sondergaard T.E."/>
            <person name="Sorensen J.L."/>
            <person name="Fitzpatrick D.A."/>
            <person name="Frisvad J.C."/>
            <person name="Nielsen K.L."/>
        </authorList>
    </citation>
    <scope>NUCLEOTIDE SEQUENCE</scope>
    <source>
        <strain evidence="2">IBT 29495</strain>
    </source>
</reference>
<dbReference type="AlphaFoldDB" id="A0A9W9XWG6"/>
<dbReference type="Proteomes" id="UP001149954">
    <property type="component" value="Unassembled WGS sequence"/>
</dbReference>
<reference evidence="2" key="1">
    <citation type="submission" date="2022-12" db="EMBL/GenBank/DDBJ databases">
        <authorList>
            <person name="Petersen C."/>
        </authorList>
    </citation>
    <scope>NUCLEOTIDE SEQUENCE</scope>
    <source>
        <strain evidence="2">IBT 29495</strain>
    </source>
</reference>